<sequence length="119" mass="13579">MTKITNLTEVKAVGKYLRISPTKARRVLDQIRGRNYKDTIMILEFMPYRCCNAILKIVKSAAANAEHNKNFNKKDLNTTACLAIQLVKIMKRFQPRAQGRAFPIHKPTCHISIYVGTES</sequence>
<dbReference type="Gene3D" id="3.90.470.10">
    <property type="entry name" value="Ribosomal protein L22/L17"/>
    <property type="match status" value="1"/>
</dbReference>
<dbReference type="EMBL" id="KX284721">
    <property type="protein sequence ID" value="AOM66854.1"/>
    <property type="molecule type" value="Genomic_DNA"/>
</dbReference>
<dbReference type="GO" id="GO:0006412">
    <property type="term" value="P:translation"/>
    <property type="evidence" value="ECO:0007669"/>
    <property type="project" value="InterPro"/>
</dbReference>
<protein>
    <recommendedName>
        <fullName evidence="8">Large ribosomal subunit protein uL22c</fullName>
    </recommendedName>
</protein>
<evidence type="ECO:0000256" key="1">
    <source>
        <dbReference type="ARBA" id="ARBA00004474"/>
    </source>
</evidence>
<comment type="subcellular location">
    <subcellularLocation>
        <location evidence="1">Plastid</location>
    </subcellularLocation>
</comment>
<dbReference type="InterPro" id="IPR036394">
    <property type="entry name" value="Ribosomal_uL22_sf"/>
</dbReference>
<dbReference type="NCBIfam" id="TIGR01044">
    <property type="entry name" value="rplV_bact"/>
    <property type="match status" value="1"/>
</dbReference>
<dbReference type="InterPro" id="IPR001063">
    <property type="entry name" value="Ribosomal_uL22"/>
</dbReference>
<accession>A0A1C9CET1</accession>
<geneLocation type="plastid" evidence="10"/>
<dbReference type="GO" id="GO:0015934">
    <property type="term" value="C:large ribosomal subunit"/>
    <property type="evidence" value="ECO:0007669"/>
    <property type="project" value="InterPro"/>
</dbReference>
<reference evidence="10" key="1">
    <citation type="journal article" date="2016" name="BMC Biol.">
        <title>Parallel evolution of highly conserved plastid genome architecture in red seaweeds and seed plants.</title>
        <authorList>
            <person name="Lee J."/>
            <person name="Cho C.H."/>
            <person name="Park S.I."/>
            <person name="Choi J.W."/>
            <person name="Song H.S."/>
            <person name="West J.A."/>
            <person name="Bhattacharya D."/>
            <person name="Yoon H.S."/>
        </authorList>
    </citation>
    <scope>NUCLEOTIDE SEQUENCE</scope>
</reference>
<evidence type="ECO:0000256" key="2">
    <source>
        <dbReference type="ARBA" id="ARBA00009451"/>
    </source>
</evidence>
<organism evidence="10">
    <name type="scientific">Erythrotrichia carnea</name>
    <dbReference type="NCBI Taxonomy" id="35151"/>
    <lineage>
        <taxon>Eukaryota</taxon>
        <taxon>Rhodophyta</taxon>
        <taxon>Compsopogonophyceae</taxon>
        <taxon>Erythropeltidales</taxon>
        <taxon>Erythrotrichiaceae</taxon>
        <taxon>Erythrotrichia</taxon>
    </lineage>
</organism>
<dbReference type="PANTHER" id="PTHR13501">
    <property type="entry name" value="CHLOROPLAST 50S RIBOSOMAL PROTEIN L22-RELATED"/>
    <property type="match status" value="1"/>
</dbReference>
<evidence type="ECO:0000256" key="5">
    <source>
        <dbReference type="ARBA" id="ARBA00022884"/>
    </source>
</evidence>
<evidence type="ECO:0000256" key="6">
    <source>
        <dbReference type="ARBA" id="ARBA00022980"/>
    </source>
</evidence>
<evidence type="ECO:0000256" key="7">
    <source>
        <dbReference type="ARBA" id="ARBA00023274"/>
    </source>
</evidence>
<dbReference type="GO" id="GO:0003735">
    <property type="term" value="F:structural constituent of ribosome"/>
    <property type="evidence" value="ECO:0007669"/>
    <property type="project" value="InterPro"/>
</dbReference>
<keyword evidence="4" id="KW-0699">rRNA-binding</keyword>
<keyword evidence="5" id="KW-0694">RNA-binding</keyword>
<dbReference type="PANTHER" id="PTHR13501:SF10">
    <property type="entry name" value="LARGE RIBOSOMAL SUBUNIT PROTEIN UL22M"/>
    <property type="match status" value="1"/>
</dbReference>
<reference evidence="10" key="2">
    <citation type="submission" date="2017-07" db="EMBL/GenBank/DDBJ databases">
        <authorList>
            <person name="Sun Z.S."/>
            <person name="Albrecht U."/>
            <person name="Echele G."/>
            <person name="Lee C.C."/>
        </authorList>
    </citation>
    <scope>NUCLEOTIDE SEQUENCE</scope>
</reference>
<dbReference type="Pfam" id="PF00237">
    <property type="entry name" value="Ribosomal_L22"/>
    <property type="match status" value="1"/>
</dbReference>
<evidence type="ECO:0000256" key="9">
    <source>
        <dbReference type="RuleBase" id="RU004005"/>
    </source>
</evidence>
<gene>
    <name evidence="10" type="primary">rpl22</name>
    <name evidence="10" type="ORF">Eryt_186</name>
</gene>
<comment type="similarity">
    <text evidence="2 9">Belongs to the universal ribosomal protein uL22 family.</text>
</comment>
<keyword evidence="3 10" id="KW-0934">Plastid</keyword>
<evidence type="ECO:0000256" key="8">
    <source>
        <dbReference type="ARBA" id="ARBA00035285"/>
    </source>
</evidence>
<dbReference type="GeneID" id="29074029"/>
<dbReference type="GO" id="GO:0009536">
    <property type="term" value="C:plastid"/>
    <property type="evidence" value="ECO:0007669"/>
    <property type="project" value="UniProtKB-SubCell"/>
</dbReference>
<dbReference type="AlphaFoldDB" id="A0A1C9CET1"/>
<proteinExistence type="inferred from homology"/>
<dbReference type="InterPro" id="IPR005727">
    <property type="entry name" value="Ribosomal_uL22_bac/chlpt-type"/>
</dbReference>
<dbReference type="InterPro" id="IPR018260">
    <property type="entry name" value="Ribosomal_uL22_CS"/>
</dbReference>
<dbReference type="SUPFAM" id="SSF54843">
    <property type="entry name" value="Ribosomal protein L22"/>
    <property type="match status" value="1"/>
</dbReference>
<keyword evidence="6 9" id="KW-0689">Ribosomal protein</keyword>
<dbReference type="HAMAP" id="MF_01331_B">
    <property type="entry name" value="Ribosomal_uL22_B"/>
    <property type="match status" value="1"/>
</dbReference>
<evidence type="ECO:0000313" key="10">
    <source>
        <dbReference type="EMBL" id="AOM66854.1"/>
    </source>
</evidence>
<name>A0A1C9CET1_9RHOD</name>
<keyword evidence="7 9" id="KW-0687">Ribonucleoprotein</keyword>
<evidence type="ECO:0000256" key="4">
    <source>
        <dbReference type="ARBA" id="ARBA00022730"/>
    </source>
</evidence>
<dbReference type="CDD" id="cd00336">
    <property type="entry name" value="Ribosomal_L22"/>
    <property type="match status" value="1"/>
</dbReference>
<dbReference type="RefSeq" id="YP_009297511.1">
    <property type="nucleotide sequence ID" value="NC_031176.2"/>
</dbReference>
<dbReference type="InterPro" id="IPR047867">
    <property type="entry name" value="Ribosomal_uL22_bac/org-type"/>
</dbReference>
<dbReference type="PROSITE" id="PS00464">
    <property type="entry name" value="RIBOSOMAL_L22"/>
    <property type="match status" value="1"/>
</dbReference>
<evidence type="ECO:0000256" key="3">
    <source>
        <dbReference type="ARBA" id="ARBA00022640"/>
    </source>
</evidence>
<dbReference type="GO" id="GO:0019843">
    <property type="term" value="F:rRNA binding"/>
    <property type="evidence" value="ECO:0007669"/>
    <property type="project" value="UniProtKB-KW"/>
</dbReference>